<dbReference type="CDD" id="cd01720">
    <property type="entry name" value="Sm_D2"/>
    <property type="match status" value="1"/>
</dbReference>
<dbReference type="PANTHER" id="PTHR12777">
    <property type="entry name" value="SMALL NUCLEAR RIBONUCLEOPROTEIN SM D2"/>
    <property type="match status" value="1"/>
</dbReference>
<evidence type="ECO:0000313" key="12">
    <source>
        <dbReference type="Proteomes" id="UP001439008"/>
    </source>
</evidence>
<dbReference type="EMBL" id="JBDODL010000208">
    <property type="protein sequence ID" value="MES1919137.1"/>
    <property type="molecule type" value="Genomic_DNA"/>
</dbReference>
<evidence type="ECO:0000256" key="8">
    <source>
        <dbReference type="ARBA" id="ARBA00023274"/>
    </source>
</evidence>
<evidence type="ECO:0000259" key="10">
    <source>
        <dbReference type="PROSITE" id="PS52002"/>
    </source>
</evidence>
<dbReference type="PROSITE" id="PS52002">
    <property type="entry name" value="SM"/>
    <property type="match status" value="1"/>
</dbReference>
<dbReference type="InterPro" id="IPR027248">
    <property type="entry name" value="Sm_D2"/>
</dbReference>
<evidence type="ECO:0000256" key="2">
    <source>
        <dbReference type="ARBA" id="ARBA00004514"/>
    </source>
</evidence>
<keyword evidence="8 9" id="KW-0687">Ribonucleoprotein</keyword>
<reference evidence="11 12" key="1">
    <citation type="journal article" date="2024" name="BMC Biol.">
        <title>Comparative genomics of Ascetosporea gives new insight into the evolutionary basis for animal parasitism in Rhizaria.</title>
        <authorList>
            <person name="Hiltunen Thoren M."/>
            <person name="Onut-Brannstrom I."/>
            <person name="Alfjorden A."/>
            <person name="Peckova H."/>
            <person name="Swords F."/>
            <person name="Hooper C."/>
            <person name="Holzer A.S."/>
            <person name="Bass D."/>
            <person name="Burki F."/>
        </authorList>
    </citation>
    <scope>NUCLEOTIDE SEQUENCE [LARGE SCALE GENOMIC DNA]</scope>
    <source>
        <strain evidence="11">20-A016</strain>
    </source>
</reference>
<evidence type="ECO:0000256" key="6">
    <source>
        <dbReference type="ARBA" id="ARBA00023187"/>
    </source>
</evidence>
<keyword evidence="12" id="KW-1185">Reference proteome</keyword>
<dbReference type="InterPro" id="IPR010920">
    <property type="entry name" value="LSM_dom_sf"/>
</dbReference>
<dbReference type="InterPro" id="IPR001163">
    <property type="entry name" value="Sm_dom_euk/arc"/>
</dbReference>
<keyword evidence="4" id="KW-0963">Cytoplasm</keyword>
<evidence type="ECO:0000256" key="9">
    <source>
        <dbReference type="RuleBase" id="RU365051"/>
    </source>
</evidence>
<gene>
    <name evidence="11" type="primary">SNRPD2</name>
    <name evidence="11" type="ORF">MHBO_001001</name>
</gene>
<comment type="caution">
    <text evidence="11">The sequence shown here is derived from an EMBL/GenBank/DDBJ whole genome shotgun (WGS) entry which is preliminary data.</text>
</comment>
<dbReference type="InterPro" id="IPR047575">
    <property type="entry name" value="Sm"/>
</dbReference>
<evidence type="ECO:0000256" key="1">
    <source>
        <dbReference type="ARBA" id="ARBA00004123"/>
    </source>
</evidence>
<dbReference type="SMART" id="SM00651">
    <property type="entry name" value="Sm"/>
    <property type="match status" value="1"/>
</dbReference>
<keyword evidence="6 9" id="KW-0508">mRNA splicing</keyword>
<evidence type="ECO:0000313" key="11">
    <source>
        <dbReference type="EMBL" id="MES1919137.1"/>
    </source>
</evidence>
<dbReference type="GO" id="GO:1990904">
    <property type="term" value="C:ribonucleoprotein complex"/>
    <property type="evidence" value="ECO:0007669"/>
    <property type="project" value="UniProtKB-KW"/>
</dbReference>
<dbReference type="Proteomes" id="UP001439008">
    <property type="component" value="Unassembled WGS sequence"/>
</dbReference>
<proteinExistence type="inferred from homology"/>
<keyword evidence="7 9" id="KW-0539">Nucleus</keyword>
<feature type="domain" description="Sm" evidence="10">
    <location>
        <begin position="16"/>
        <end position="100"/>
    </location>
</feature>
<evidence type="ECO:0000256" key="5">
    <source>
        <dbReference type="ARBA" id="ARBA00022664"/>
    </source>
</evidence>
<dbReference type="Gene3D" id="2.30.30.100">
    <property type="match status" value="1"/>
</dbReference>
<dbReference type="Pfam" id="PF01423">
    <property type="entry name" value="LSM"/>
    <property type="match status" value="1"/>
</dbReference>
<comment type="similarity">
    <text evidence="3 9">Belongs to the snRNP core protein family.</text>
</comment>
<organism evidence="11 12">
    <name type="scientific">Bonamia ostreae</name>
    <dbReference type="NCBI Taxonomy" id="126728"/>
    <lineage>
        <taxon>Eukaryota</taxon>
        <taxon>Sar</taxon>
        <taxon>Rhizaria</taxon>
        <taxon>Endomyxa</taxon>
        <taxon>Ascetosporea</taxon>
        <taxon>Haplosporida</taxon>
        <taxon>Bonamia</taxon>
    </lineage>
</organism>
<evidence type="ECO:0000256" key="7">
    <source>
        <dbReference type="ARBA" id="ARBA00023242"/>
    </source>
</evidence>
<keyword evidence="5 9" id="KW-0507">mRNA processing</keyword>
<dbReference type="SUPFAM" id="SSF50182">
    <property type="entry name" value="Sm-like ribonucleoproteins"/>
    <property type="match status" value="1"/>
</dbReference>
<comment type="subcellular location">
    <subcellularLocation>
        <location evidence="2">Cytoplasm</location>
        <location evidence="2">Cytosol</location>
    </subcellularLocation>
    <subcellularLocation>
        <location evidence="1 9">Nucleus</location>
    </subcellularLocation>
</comment>
<evidence type="ECO:0000256" key="3">
    <source>
        <dbReference type="ARBA" id="ARBA00008146"/>
    </source>
</evidence>
<name>A0ABV2AHQ0_9EUKA</name>
<evidence type="ECO:0000256" key="4">
    <source>
        <dbReference type="ARBA" id="ARBA00022490"/>
    </source>
</evidence>
<sequence>MTTTTEKTEILKNGPMAVLAESVRKNTKVLVNCRNNKKLLAYVKSFDRHMNMVLENVTEFWTENVRSKDKKSEMVNRDRYISKLFLRGDSVIVVLRDPDGNK</sequence>
<accession>A0ABV2AHQ0</accession>
<protein>
    <recommendedName>
        <fullName evidence="9">Small nuclear ribonucleoprotein Sm D2</fullName>
        <shortName evidence="9">Sm-D2</shortName>
    </recommendedName>
    <alternativeName>
        <fullName evidence="9">snRNP core protein D2</fullName>
    </alternativeName>
</protein>